<protein>
    <submittedName>
        <fullName evidence="3">Hypothetical membrane protein</fullName>
    </submittedName>
</protein>
<dbReference type="EMBL" id="AP010904">
    <property type="protein sequence ID" value="BAH76934.1"/>
    <property type="molecule type" value="Genomic_DNA"/>
</dbReference>
<name>C4XKJ4_SOLM1</name>
<feature type="compositionally biased region" description="Pro residues" evidence="1">
    <location>
        <begin position="1"/>
        <end position="10"/>
    </location>
</feature>
<accession>C4XKJ4</accession>
<feature type="transmembrane region" description="Helical" evidence="2">
    <location>
        <begin position="134"/>
        <end position="157"/>
    </location>
</feature>
<evidence type="ECO:0000313" key="4">
    <source>
        <dbReference type="Proteomes" id="UP000009071"/>
    </source>
</evidence>
<organism evidence="3 4">
    <name type="scientific">Solidesulfovibrio magneticus (strain ATCC 700980 / DSM 13731 / RS-1)</name>
    <name type="common">Desulfovibrio magneticus</name>
    <dbReference type="NCBI Taxonomy" id="573370"/>
    <lineage>
        <taxon>Bacteria</taxon>
        <taxon>Pseudomonadati</taxon>
        <taxon>Thermodesulfobacteriota</taxon>
        <taxon>Desulfovibrionia</taxon>
        <taxon>Desulfovibrionales</taxon>
        <taxon>Desulfovibrionaceae</taxon>
        <taxon>Solidesulfovibrio</taxon>
    </lineage>
</organism>
<sequence length="178" mass="19556">MSAPCCPPYDPGLKRNGVSRNSPGPQGWEAAEGDRLHFGAAMAAPRLVIPPVQSRQHSVNKDMLRIACTILGSTAVIVRFCVLGGLGLGATIAMLYAIYWAARHGGLPEASLASLYVRVYEYLLPDRYVVLNTVFIHCVKMPLVVLLWVLFILALLLDKLVSALFWRMGMVFRSDEIA</sequence>
<keyword evidence="2" id="KW-0812">Transmembrane</keyword>
<keyword evidence="2" id="KW-0472">Membrane</keyword>
<dbReference type="Proteomes" id="UP000009071">
    <property type="component" value="Chromosome"/>
</dbReference>
<keyword evidence="4" id="KW-1185">Reference proteome</keyword>
<evidence type="ECO:0000256" key="1">
    <source>
        <dbReference type="SAM" id="MobiDB-lite"/>
    </source>
</evidence>
<evidence type="ECO:0000313" key="3">
    <source>
        <dbReference type="EMBL" id="BAH76934.1"/>
    </source>
</evidence>
<gene>
    <name evidence="3" type="ordered locus">DMR_34430</name>
</gene>
<reference evidence="3 4" key="1">
    <citation type="journal article" date="2009" name="Genome Res.">
        <title>Whole genome sequence of Desulfovibrio magneticus strain RS-1 revealed common gene clusters in magnetotactic bacteria.</title>
        <authorList>
            <person name="Nakazawa H."/>
            <person name="Arakaki A."/>
            <person name="Narita-Yamada S."/>
            <person name="Yashiro I."/>
            <person name="Jinno K."/>
            <person name="Aoki N."/>
            <person name="Tsuruyama A."/>
            <person name="Okamura Y."/>
            <person name="Tanikawa S."/>
            <person name="Fujita N."/>
            <person name="Takeyama H."/>
            <person name="Matsunaga T."/>
        </authorList>
    </citation>
    <scope>NUCLEOTIDE SEQUENCE [LARGE SCALE GENOMIC DNA]</scope>
    <source>
        <strain evidence="4">ATCC 700980 / DSM 13731 / RS-1</strain>
    </source>
</reference>
<dbReference type="KEGG" id="dma:DMR_34430"/>
<proteinExistence type="predicted"/>
<feature type="region of interest" description="Disordered" evidence="1">
    <location>
        <begin position="1"/>
        <end position="26"/>
    </location>
</feature>
<dbReference type="AlphaFoldDB" id="C4XKJ4"/>
<dbReference type="HOGENOM" id="CLU_1508285_0_0_7"/>
<evidence type="ECO:0000256" key="2">
    <source>
        <dbReference type="SAM" id="Phobius"/>
    </source>
</evidence>
<keyword evidence="2" id="KW-1133">Transmembrane helix</keyword>
<feature type="transmembrane region" description="Helical" evidence="2">
    <location>
        <begin position="66"/>
        <end position="99"/>
    </location>
</feature>